<keyword evidence="4" id="KW-1185">Reference proteome</keyword>
<comment type="caution">
    <text evidence="3">The sequence shown here is derived from an EMBL/GenBank/DDBJ whole genome shotgun (WGS) entry which is preliminary data.</text>
</comment>
<dbReference type="Gene3D" id="3.40.50.1820">
    <property type="entry name" value="alpha/beta hydrolase"/>
    <property type="match status" value="1"/>
</dbReference>
<feature type="region of interest" description="Disordered" evidence="1">
    <location>
        <begin position="1"/>
        <end position="43"/>
    </location>
</feature>
<dbReference type="SUPFAM" id="SSF53474">
    <property type="entry name" value="alpha/beta-Hydrolases"/>
    <property type="match status" value="1"/>
</dbReference>
<evidence type="ECO:0000259" key="2">
    <source>
        <dbReference type="Pfam" id="PF07859"/>
    </source>
</evidence>
<keyword evidence="3" id="KW-0378">Hydrolase</keyword>
<evidence type="ECO:0000313" key="4">
    <source>
        <dbReference type="Proteomes" id="UP001146468"/>
    </source>
</evidence>
<organism evidence="3 4">
    <name type="scientific">Corynebacterium meitnerae</name>
    <dbReference type="NCBI Taxonomy" id="2913498"/>
    <lineage>
        <taxon>Bacteria</taxon>
        <taxon>Bacillati</taxon>
        <taxon>Actinomycetota</taxon>
        <taxon>Actinomycetes</taxon>
        <taxon>Mycobacteriales</taxon>
        <taxon>Corynebacteriaceae</taxon>
        <taxon>Corynebacterium</taxon>
    </lineage>
</organism>
<dbReference type="InterPro" id="IPR029058">
    <property type="entry name" value="AB_hydrolase_fold"/>
</dbReference>
<evidence type="ECO:0000256" key="1">
    <source>
        <dbReference type="SAM" id="MobiDB-lite"/>
    </source>
</evidence>
<dbReference type="Pfam" id="PF07859">
    <property type="entry name" value="Abhydrolase_3"/>
    <property type="match status" value="1"/>
</dbReference>
<sequence>MSTPDYRAGQDRMRHIPEPAPEVEELPAGPSNTAYPLNDQGNEDFNVGGVERTLPPEEQLEQLVSYMDATYPVPDFTPPWKGGSGDPGDADRYVANLPDRITHAAMLMLGSGLDHTMPGVAYGMNIGTTRELPALSDLPDLPGQVDIPARIFVPTAPTGQWAVSLHSGGWWRGSGQALELQWRPEVAAAAELSGTTILDLDHPLAPEADLDEIVDSVRKALAYVRAQEPSSVALWGYSSGGALAALAATEDAAAGAGVDALVLTFPDLDSVANLPADLRGQHTVPSPTEWPKTLLQIALKDEIAARPDVSGAGDTVQVAEYHSTHRIATPAENRQRVRDVAEFLKGAEKRN</sequence>
<dbReference type="EMBL" id="JAKMUS010000010">
    <property type="protein sequence ID" value="MCZ9294260.1"/>
    <property type="molecule type" value="Genomic_DNA"/>
</dbReference>
<feature type="domain" description="Alpha/beta hydrolase fold-3" evidence="2">
    <location>
        <begin position="163"/>
        <end position="270"/>
    </location>
</feature>
<dbReference type="InterPro" id="IPR013094">
    <property type="entry name" value="AB_hydrolase_3"/>
</dbReference>
<dbReference type="GO" id="GO:0016787">
    <property type="term" value="F:hydrolase activity"/>
    <property type="evidence" value="ECO:0007669"/>
    <property type="project" value="UniProtKB-KW"/>
</dbReference>
<proteinExistence type="predicted"/>
<name>A0A9X3RJQ7_9CORY</name>
<dbReference type="Proteomes" id="UP001146468">
    <property type="component" value="Unassembled WGS sequence"/>
</dbReference>
<accession>A0A9X3RJQ7</accession>
<dbReference type="AlphaFoldDB" id="A0A9X3RJQ7"/>
<reference evidence="3" key="1">
    <citation type="submission" date="2022-02" db="EMBL/GenBank/DDBJ databases">
        <title>Corynebacterium sp. from urogenital microbiome.</title>
        <authorList>
            <person name="Cappelli E.A."/>
            <person name="Ribeiro T.G."/>
            <person name="Peixe L."/>
        </authorList>
    </citation>
    <scope>NUCLEOTIDE SEQUENCE</scope>
    <source>
        <strain evidence="3">C8Ua_172</strain>
    </source>
</reference>
<evidence type="ECO:0000313" key="3">
    <source>
        <dbReference type="EMBL" id="MCZ9294260.1"/>
    </source>
</evidence>
<gene>
    <name evidence="3" type="ORF">L8U60_07160</name>
</gene>
<protein>
    <submittedName>
        <fullName evidence="3">Alpha/beta hydrolase</fullName>
    </submittedName>
</protein>
<feature type="compositionally biased region" description="Basic and acidic residues" evidence="1">
    <location>
        <begin position="8"/>
        <end position="17"/>
    </location>
</feature>